<evidence type="ECO:0000256" key="1">
    <source>
        <dbReference type="SAM" id="MobiDB-lite"/>
    </source>
</evidence>
<dbReference type="Pfam" id="PF13649">
    <property type="entry name" value="Methyltransf_25"/>
    <property type="match status" value="1"/>
</dbReference>
<keyword evidence="4" id="KW-1185">Reference proteome</keyword>
<protein>
    <submittedName>
        <fullName evidence="3">1697_t:CDS:1</fullName>
    </submittedName>
</protein>
<evidence type="ECO:0000313" key="4">
    <source>
        <dbReference type="Proteomes" id="UP000789706"/>
    </source>
</evidence>
<dbReference type="CDD" id="cd02440">
    <property type="entry name" value="AdoMet_MTases"/>
    <property type="match status" value="1"/>
</dbReference>
<evidence type="ECO:0000259" key="2">
    <source>
        <dbReference type="Pfam" id="PF13649"/>
    </source>
</evidence>
<feature type="region of interest" description="Disordered" evidence="1">
    <location>
        <begin position="1"/>
        <end position="30"/>
    </location>
</feature>
<dbReference type="EMBL" id="CAJVPK010000205">
    <property type="protein sequence ID" value="CAG8473924.1"/>
    <property type="molecule type" value="Genomic_DNA"/>
</dbReference>
<gene>
    <name evidence="3" type="ORF">DEBURN_LOCUS3294</name>
</gene>
<evidence type="ECO:0000313" key="3">
    <source>
        <dbReference type="EMBL" id="CAG8473924.1"/>
    </source>
</evidence>
<dbReference type="PANTHER" id="PTHR43591">
    <property type="entry name" value="METHYLTRANSFERASE"/>
    <property type="match status" value="1"/>
</dbReference>
<accession>A0A9N8W7S7</accession>
<feature type="domain" description="Methyltransferase" evidence="2">
    <location>
        <begin position="72"/>
        <end position="164"/>
    </location>
</feature>
<comment type="caution">
    <text evidence="3">The sequence shown here is derived from an EMBL/GenBank/DDBJ whole genome shotgun (WGS) entry which is preliminary data.</text>
</comment>
<dbReference type="InterPro" id="IPR041698">
    <property type="entry name" value="Methyltransf_25"/>
</dbReference>
<organism evidence="3 4">
    <name type="scientific">Diversispora eburnea</name>
    <dbReference type="NCBI Taxonomy" id="1213867"/>
    <lineage>
        <taxon>Eukaryota</taxon>
        <taxon>Fungi</taxon>
        <taxon>Fungi incertae sedis</taxon>
        <taxon>Mucoromycota</taxon>
        <taxon>Glomeromycotina</taxon>
        <taxon>Glomeromycetes</taxon>
        <taxon>Diversisporales</taxon>
        <taxon>Diversisporaceae</taxon>
        <taxon>Diversispora</taxon>
    </lineage>
</organism>
<name>A0A9N8W7S7_9GLOM</name>
<dbReference type="SUPFAM" id="SSF53335">
    <property type="entry name" value="S-adenosyl-L-methionine-dependent methyltransferases"/>
    <property type="match status" value="1"/>
</dbReference>
<sequence>MGVHHSKSSSGTMNEKRKTKNKSNNIDDTNIHREISSEEIDNANFQHFLFKKLWGKSYSAPIDEMLKAGGKVLDVGCSTGSFLLDCALEFPKSEFVGIDISPIFPTQIKPPNVTFQIHDIRKPFLFEDESFDFIHLGFIRNYVNKESWKLVIIPEILRILKPGGWVEVCI</sequence>
<reference evidence="3" key="1">
    <citation type="submission" date="2021-06" db="EMBL/GenBank/DDBJ databases">
        <authorList>
            <person name="Kallberg Y."/>
            <person name="Tangrot J."/>
            <person name="Rosling A."/>
        </authorList>
    </citation>
    <scope>NUCLEOTIDE SEQUENCE</scope>
    <source>
        <strain evidence="3">AZ414A</strain>
    </source>
</reference>
<dbReference type="Proteomes" id="UP000789706">
    <property type="component" value="Unassembled WGS sequence"/>
</dbReference>
<dbReference type="AlphaFoldDB" id="A0A9N8W7S7"/>
<proteinExistence type="predicted"/>
<dbReference type="Gene3D" id="3.40.50.150">
    <property type="entry name" value="Vaccinia Virus protein VP39"/>
    <property type="match status" value="1"/>
</dbReference>
<dbReference type="OrthoDB" id="2013972at2759"/>
<dbReference type="InterPro" id="IPR029063">
    <property type="entry name" value="SAM-dependent_MTases_sf"/>
</dbReference>